<feature type="transmembrane region" description="Helical" evidence="1">
    <location>
        <begin position="73"/>
        <end position="99"/>
    </location>
</feature>
<dbReference type="RefSeq" id="WP_038127472.1">
    <property type="nucleotide sequence ID" value="NZ_AUNB01000001.1"/>
</dbReference>
<dbReference type="EMBL" id="AUNB01000001">
    <property type="protein sequence ID" value="KEO61719.1"/>
    <property type="molecule type" value="Genomic_DNA"/>
</dbReference>
<proteinExistence type="predicted"/>
<keyword evidence="1" id="KW-0812">Transmembrane</keyword>
<organism evidence="2 3">
    <name type="scientific">Thioclava indica</name>
    <dbReference type="NCBI Taxonomy" id="1353528"/>
    <lineage>
        <taxon>Bacteria</taxon>
        <taxon>Pseudomonadati</taxon>
        <taxon>Pseudomonadota</taxon>
        <taxon>Alphaproteobacteria</taxon>
        <taxon>Rhodobacterales</taxon>
        <taxon>Paracoccaceae</taxon>
        <taxon>Thioclava</taxon>
    </lineage>
</organism>
<evidence type="ECO:0000313" key="3">
    <source>
        <dbReference type="Proteomes" id="UP000027471"/>
    </source>
</evidence>
<dbReference type="eggNOG" id="ENOG502ZU8H">
    <property type="taxonomic scope" value="Bacteria"/>
</dbReference>
<dbReference type="OrthoDB" id="9795505at2"/>
<dbReference type="STRING" id="1353528.DT23_01740"/>
<evidence type="ECO:0000313" key="2">
    <source>
        <dbReference type="EMBL" id="KEO61719.1"/>
    </source>
</evidence>
<protein>
    <submittedName>
        <fullName evidence="2">Uncharacterized protein</fullName>
    </submittedName>
</protein>
<dbReference type="AlphaFoldDB" id="A0A074JZ13"/>
<accession>A0A074JZ13</accession>
<gene>
    <name evidence="2" type="ORF">DT23_01740</name>
</gene>
<evidence type="ECO:0000256" key="1">
    <source>
        <dbReference type="SAM" id="Phobius"/>
    </source>
</evidence>
<dbReference type="Proteomes" id="UP000027471">
    <property type="component" value="Unassembled WGS sequence"/>
</dbReference>
<keyword evidence="1" id="KW-0472">Membrane</keyword>
<sequence length="198" mass="23280">MPDKLDRLHEKLNEIEEEIEAEWAMRRDAMAYRLEHNRVVFEQSTREAQRRARVNLWIFLKRTRPMVVLSAPVIYSLIIPFVLLDIFVTIYQVICFPIYHIAKVKRADHIAIDRQHLAYLNALQKLNCVYCGYGNGLLSYVREVAARTEQFWCPIKHARRVEGQHGHYCDFVDYGDAAGFNAQTLRLRNALRKMGEDD</sequence>
<comment type="caution">
    <text evidence="2">The sequence shown here is derived from an EMBL/GenBank/DDBJ whole genome shotgun (WGS) entry which is preliminary data.</text>
</comment>
<keyword evidence="1" id="KW-1133">Transmembrane helix</keyword>
<reference evidence="2 3" key="1">
    <citation type="journal article" date="2015" name="Antonie Van Leeuwenhoek">
        <title>Thioclava indica sp. nov., isolated from surface seawater of the Indian Ocean.</title>
        <authorList>
            <person name="Liu Y."/>
            <person name="Lai Q."/>
            <person name="Du J."/>
            <person name="Xu H."/>
            <person name="Jiang L."/>
            <person name="Shao Z."/>
        </authorList>
    </citation>
    <scope>NUCLEOTIDE SEQUENCE [LARGE SCALE GENOMIC DNA]</scope>
    <source>
        <strain evidence="2 3">DT23-4</strain>
    </source>
</reference>
<keyword evidence="3" id="KW-1185">Reference proteome</keyword>
<name>A0A074JZ13_9RHOB</name>